<accession>A0AAJ6YMP4</accession>
<organism evidence="2 3">
    <name type="scientific">Ceratosolen solmsi marchali</name>
    <dbReference type="NCBI Taxonomy" id="326594"/>
    <lineage>
        <taxon>Eukaryota</taxon>
        <taxon>Metazoa</taxon>
        <taxon>Ecdysozoa</taxon>
        <taxon>Arthropoda</taxon>
        <taxon>Hexapoda</taxon>
        <taxon>Insecta</taxon>
        <taxon>Pterygota</taxon>
        <taxon>Neoptera</taxon>
        <taxon>Endopterygota</taxon>
        <taxon>Hymenoptera</taxon>
        <taxon>Apocrita</taxon>
        <taxon>Proctotrupomorpha</taxon>
        <taxon>Chalcidoidea</taxon>
        <taxon>Agaonidae</taxon>
        <taxon>Agaoninae</taxon>
        <taxon>Ceratosolen</taxon>
    </lineage>
</organism>
<evidence type="ECO:0000313" key="3">
    <source>
        <dbReference type="RefSeq" id="XP_011500914.1"/>
    </source>
</evidence>
<reference evidence="3" key="1">
    <citation type="submission" date="2025-08" db="UniProtKB">
        <authorList>
            <consortium name="RefSeq"/>
        </authorList>
    </citation>
    <scope>IDENTIFICATION</scope>
</reference>
<protein>
    <submittedName>
        <fullName evidence="3">Uncharacterized protein LOC105364633</fullName>
    </submittedName>
</protein>
<dbReference type="AlphaFoldDB" id="A0AAJ6YMP4"/>
<keyword evidence="2" id="KW-1185">Reference proteome</keyword>
<name>A0AAJ6YMP4_9HYME</name>
<sequence length="240" mass="27844">MRCIDAAMRRNAARNELLNNMSKNTTGSPSSDLKNEKPLSSKDLHLWTAWLIKVVETAEYEWEDWLFTYIDFITRLNEYLKKAKLEIETKADCPPNRQRQENVAEGICCEYKCDTDTIDNRDNSKKINEDNDEEDKIIPLPLSICGMETVVMNFNREAEKYEILYEDWKRIAEQIIKDITGKTLASGEQEDSSDETSFFPYLKEETCIDIGIELDMDVLDSCAPEKITCDNCNLFFNIKD</sequence>
<dbReference type="Proteomes" id="UP000695007">
    <property type="component" value="Unplaced"/>
</dbReference>
<feature type="compositionally biased region" description="Polar residues" evidence="1">
    <location>
        <begin position="22"/>
        <end position="32"/>
    </location>
</feature>
<dbReference type="GeneID" id="105364633"/>
<dbReference type="KEGG" id="csol:105364633"/>
<proteinExistence type="predicted"/>
<evidence type="ECO:0000256" key="1">
    <source>
        <dbReference type="SAM" id="MobiDB-lite"/>
    </source>
</evidence>
<dbReference type="RefSeq" id="XP_011500914.1">
    <property type="nucleotide sequence ID" value="XM_011502612.1"/>
</dbReference>
<evidence type="ECO:0000313" key="2">
    <source>
        <dbReference type="Proteomes" id="UP000695007"/>
    </source>
</evidence>
<gene>
    <name evidence="3" type="primary">LOC105364633</name>
</gene>
<feature type="region of interest" description="Disordered" evidence="1">
    <location>
        <begin position="17"/>
        <end position="37"/>
    </location>
</feature>